<dbReference type="EMBL" id="CT868061">
    <property type="protein sequence ID" value="CAK68541.1"/>
    <property type="molecule type" value="Genomic_DNA"/>
</dbReference>
<dbReference type="Proteomes" id="UP000000600">
    <property type="component" value="Unassembled WGS sequence"/>
</dbReference>
<accession>A0CCM4</accession>
<evidence type="ECO:0000313" key="2">
    <source>
        <dbReference type="Proteomes" id="UP000000600"/>
    </source>
</evidence>
<dbReference type="RefSeq" id="XP_001435938.1">
    <property type="nucleotide sequence ID" value="XM_001435901.1"/>
</dbReference>
<evidence type="ECO:0000313" key="1">
    <source>
        <dbReference type="EMBL" id="CAK68541.1"/>
    </source>
</evidence>
<dbReference type="GeneID" id="5021723"/>
<name>A0CCM4_PARTE</name>
<protein>
    <recommendedName>
        <fullName evidence="3">Tetratricopeptide repeat protein</fullName>
    </recommendedName>
</protein>
<reference evidence="1 2" key="1">
    <citation type="journal article" date="2006" name="Nature">
        <title>Global trends of whole-genome duplications revealed by the ciliate Paramecium tetraurelia.</title>
        <authorList>
            <consortium name="Genoscope"/>
            <person name="Aury J.-M."/>
            <person name="Jaillon O."/>
            <person name="Duret L."/>
            <person name="Noel B."/>
            <person name="Jubin C."/>
            <person name="Porcel B.M."/>
            <person name="Segurens B."/>
            <person name="Daubin V."/>
            <person name="Anthouard V."/>
            <person name="Aiach N."/>
            <person name="Arnaiz O."/>
            <person name="Billaut A."/>
            <person name="Beisson J."/>
            <person name="Blanc I."/>
            <person name="Bouhouche K."/>
            <person name="Camara F."/>
            <person name="Duharcourt S."/>
            <person name="Guigo R."/>
            <person name="Gogendeau D."/>
            <person name="Katinka M."/>
            <person name="Keller A.-M."/>
            <person name="Kissmehl R."/>
            <person name="Klotz C."/>
            <person name="Koll F."/>
            <person name="Le Moue A."/>
            <person name="Lepere C."/>
            <person name="Malinsky S."/>
            <person name="Nowacki M."/>
            <person name="Nowak J.K."/>
            <person name="Plattner H."/>
            <person name="Poulain J."/>
            <person name="Ruiz F."/>
            <person name="Serrano V."/>
            <person name="Zagulski M."/>
            <person name="Dessen P."/>
            <person name="Betermier M."/>
            <person name="Weissenbach J."/>
            <person name="Scarpelli C."/>
            <person name="Schachter V."/>
            <person name="Sperling L."/>
            <person name="Meyer E."/>
            <person name="Cohen J."/>
            <person name="Wincker P."/>
        </authorList>
    </citation>
    <scope>NUCLEOTIDE SEQUENCE [LARGE SCALE GENOMIC DNA]</scope>
    <source>
        <strain evidence="1 2">Stock d4-2</strain>
    </source>
</reference>
<dbReference type="SUPFAM" id="SSF48452">
    <property type="entry name" value="TPR-like"/>
    <property type="match status" value="1"/>
</dbReference>
<dbReference type="InterPro" id="IPR011990">
    <property type="entry name" value="TPR-like_helical_dom_sf"/>
</dbReference>
<sequence>MESCQKTHHQNNRIIGICLRCKNNYLSCKSCFAEFHYQHNEDFLLIDNILLVVDQVLQKISQANDQLRSQKLFEFGTFIKSKYSQLKEIVTKFMNQNNQLNLLLVQMFNNNIQDNTLNEILCQLIVQAQSFSEQELQNINKIFIESFQQVSLDNQIREMLDRCFLLCSIQKYPEAHKLSQALIKLTSKKQFLKTQLSQLNNIPNQEIWSLECLFGRNLYLLKKYNLSIDYFQKLLQQDQNEHILAESYIYLSLNLIQTKKYAEALNELAIYRTLNPQNILINFFEGFALERMNEIHDAISKYQELALTTNDLLYNLAYGKILLQAEFYDQAEEIFERIIQSNNQNEIAQIYKCMCAFYKGLTLLIGKKVEKALKQSEKLIDTKQESVYGYVLKGTKLEILIQQELFQRYKKRMRKLLLQAIN</sequence>
<dbReference type="InParanoid" id="A0CCM4"/>
<dbReference type="AlphaFoldDB" id="A0CCM4"/>
<gene>
    <name evidence="1" type="ORF">GSPATT00037326001</name>
</gene>
<dbReference type="Gene3D" id="1.25.40.10">
    <property type="entry name" value="Tetratricopeptide repeat domain"/>
    <property type="match status" value="2"/>
</dbReference>
<keyword evidence="2" id="KW-1185">Reference proteome</keyword>
<evidence type="ECO:0008006" key="3">
    <source>
        <dbReference type="Google" id="ProtNLM"/>
    </source>
</evidence>
<proteinExistence type="predicted"/>
<dbReference type="KEGG" id="ptm:GSPATT00037326001"/>
<organism evidence="1 2">
    <name type="scientific">Paramecium tetraurelia</name>
    <dbReference type="NCBI Taxonomy" id="5888"/>
    <lineage>
        <taxon>Eukaryota</taxon>
        <taxon>Sar</taxon>
        <taxon>Alveolata</taxon>
        <taxon>Ciliophora</taxon>
        <taxon>Intramacronucleata</taxon>
        <taxon>Oligohymenophorea</taxon>
        <taxon>Peniculida</taxon>
        <taxon>Parameciidae</taxon>
        <taxon>Paramecium</taxon>
    </lineage>
</organism>
<dbReference type="HOGENOM" id="CLU_651276_0_0_1"/>